<reference evidence="12 13" key="1">
    <citation type="submission" date="2016-10" db="EMBL/GenBank/DDBJ databases">
        <title>Complete Genome Sequence of Peptococcaceae strain DCMF.</title>
        <authorList>
            <person name="Edwards R.J."/>
            <person name="Holland S.I."/>
            <person name="Deshpande N.P."/>
            <person name="Wong Y.K."/>
            <person name="Ertan H."/>
            <person name="Manefield M."/>
            <person name="Russell T.L."/>
            <person name="Lee M.J."/>
        </authorList>
    </citation>
    <scope>NUCLEOTIDE SEQUENCE [LARGE SCALE GENOMIC DNA]</scope>
    <source>
        <strain evidence="12 13">DCMF</strain>
    </source>
</reference>
<keyword evidence="12" id="KW-0282">Flagellum</keyword>
<comment type="similarity">
    <text evidence="2">Belongs to the FliJ family.</text>
</comment>
<evidence type="ECO:0000256" key="2">
    <source>
        <dbReference type="ARBA" id="ARBA00010004"/>
    </source>
</evidence>
<keyword evidence="5" id="KW-1003">Cell membrane</keyword>
<dbReference type="GO" id="GO:0009288">
    <property type="term" value="C:bacterial-type flagellum"/>
    <property type="evidence" value="ECO:0007669"/>
    <property type="project" value="InterPro"/>
</dbReference>
<dbReference type="InterPro" id="IPR012823">
    <property type="entry name" value="Flagell_FliJ"/>
</dbReference>
<dbReference type="AlphaFoldDB" id="A0A3G1KT13"/>
<dbReference type="RefSeq" id="WP_148134923.1">
    <property type="nucleotide sequence ID" value="NZ_CP017634.1"/>
</dbReference>
<evidence type="ECO:0000256" key="9">
    <source>
        <dbReference type="ARBA" id="ARBA00023136"/>
    </source>
</evidence>
<accession>A0A3G1KT13</accession>
<keyword evidence="8" id="KW-0653">Protein transport</keyword>
<evidence type="ECO:0000256" key="8">
    <source>
        <dbReference type="ARBA" id="ARBA00022927"/>
    </source>
</evidence>
<organism evidence="12 13">
    <name type="scientific">Formimonas warabiya</name>
    <dbReference type="NCBI Taxonomy" id="1761012"/>
    <lineage>
        <taxon>Bacteria</taxon>
        <taxon>Bacillati</taxon>
        <taxon>Bacillota</taxon>
        <taxon>Clostridia</taxon>
        <taxon>Eubacteriales</taxon>
        <taxon>Peptococcaceae</taxon>
        <taxon>Candidatus Formimonas</taxon>
    </lineage>
</organism>
<dbReference type="Pfam" id="PF02050">
    <property type="entry name" value="FliJ"/>
    <property type="match status" value="1"/>
</dbReference>
<dbReference type="EMBL" id="CP017634">
    <property type="protein sequence ID" value="ATW25663.1"/>
    <property type="molecule type" value="Genomic_DNA"/>
</dbReference>
<gene>
    <name evidence="12" type="ORF">DCMF_13615</name>
</gene>
<comment type="subcellular location">
    <subcellularLocation>
        <location evidence="1">Cell membrane</location>
        <topology evidence="1">Peripheral membrane protein</topology>
        <orientation evidence="1">Cytoplasmic side</orientation>
    </subcellularLocation>
</comment>
<evidence type="ECO:0000256" key="11">
    <source>
        <dbReference type="SAM" id="Coils"/>
    </source>
</evidence>
<evidence type="ECO:0000313" key="13">
    <source>
        <dbReference type="Proteomes" id="UP000323521"/>
    </source>
</evidence>
<dbReference type="InterPro" id="IPR053716">
    <property type="entry name" value="Flag_assembly_chemotaxis_eff"/>
</dbReference>
<evidence type="ECO:0000313" key="12">
    <source>
        <dbReference type="EMBL" id="ATW25663.1"/>
    </source>
</evidence>
<dbReference type="KEGG" id="fwa:DCMF_13615"/>
<keyword evidence="9" id="KW-0472">Membrane</keyword>
<keyword evidence="7" id="KW-1005">Bacterial flagellum biogenesis</keyword>
<dbReference type="Gene3D" id="1.10.287.1700">
    <property type="match status" value="1"/>
</dbReference>
<evidence type="ECO:0000256" key="1">
    <source>
        <dbReference type="ARBA" id="ARBA00004413"/>
    </source>
</evidence>
<keyword evidence="11" id="KW-0175">Coiled coil</keyword>
<keyword evidence="12" id="KW-0966">Cell projection</keyword>
<dbReference type="Proteomes" id="UP000323521">
    <property type="component" value="Chromosome"/>
</dbReference>
<dbReference type="GO" id="GO:0071973">
    <property type="term" value="P:bacterial-type flagellum-dependent cell motility"/>
    <property type="evidence" value="ECO:0007669"/>
    <property type="project" value="InterPro"/>
</dbReference>
<dbReference type="GO" id="GO:0005886">
    <property type="term" value="C:plasma membrane"/>
    <property type="evidence" value="ECO:0007669"/>
    <property type="project" value="UniProtKB-SubCell"/>
</dbReference>
<protein>
    <recommendedName>
        <fullName evidence="3">Flagellar FliJ protein</fullName>
    </recommendedName>
</protein>
<keyword evidence="13" id="KW-1185">Reference proteome</keyword>
<keyword evidence="10" id="KW-1006">Bacterial flagellum protein export</keyword>
<evidence type="ECO:0000256" key="10">
    <source>
        <dbReference type="ARBA" id="ARBA00023225"/>
    </source>
</evidence>
<proteinExistence type="inferred from homology"/>
<dbReference type="GO" id="GO:0044781">
    <property type="term" value="P:bacterial-type flagellum organization"/>
    <property type="evidence" value="ECO:0007669"/>
    <property type="project" value="UniProtKB-KW"/>
</dbReference>
<dbReference type="GO" id="GO:0006935">
    <property type="term" value="P:chemotaxis"/>
    <property type="evidence" value="ECO:0007669"/>
    <property type="project" value="UniProtKB-KW"/>
</dbReference>
<evidence type="ECO:0000256" key="3">
    <source>
        <dbReference type="ARBA" id="ARBA00020392"/>
    </source>
</evidence>
<evidence type="ECO:0000256" key="4">
    <source>
        <dbReference type="ARBA" id="ARBA00022448"/>
    </source>
</evidence>
<evidence type="ECO:0000256" key="6">
    <source>
        <dbReference type="ARBA" id="ARBA00022500"/>
    </source>
</evidence>
<keyword evidence="4" id="KW-0813">Transport</keyword>
<keyword evidence="6" id="KW-0145">Chemotaxis</keyword>
<evidence type="ECO:0000256" key="7">
    <source>
        <dbReference type="ARBA" id="ARBA00022795"/>
    </source>
</evidence>
<dbReference type="NCBIfam" id="TIGR02473">
    <property type="entry name" value="flagell_FliJ"/>
    <property type="match status" value="1"/>
</dbReference>
<dbReference type="GO" id="GO:0015031">
    <property type="term" value="P:protein transport"/>
    <property type="evidence" value="ECO:0007669"/>
    <property type="project" value="UniProtKB-KW"/>
</dbReference>
<feature type="coiled-coil region" evidence="11">
    <location>
        <begin position="16"/>
        <end position="50"/>
    </location>
</feature>
<keyword evidence="12" id="KW-0969">Cilium</keyword>
<sequence length="144" mass="17023">MKKFSFSLQTVLNVRMIAEDLAKQELAKTLQQLEDEKKKLVVLREEWEAVCALPFRDTFNVMHQQYYRDSVMNSIEVQNQAVIQKQEVVNQVRKKALHAERERKVLEKLKDGQVKEYQKQVSAEEQRFIDEVAVLRFARNGINK</sequence>
<dbReference type="OrthoDB" id="1727315at2"/>
<evidence type="ECO:0000256" key="5">
    <source>
        <dbReference type="ARBA" id="ARBA00022475"/>
    </source>
</evidence>
<name>A0A3G1KT13_FORW1</name>